<keyword evidence="7" id="KW-0819">tRNA processing</keyword>
<feature type="binding site" evidence="10">
    <location>
        <position position="232"/>
    </location>
    <ligand>
        <name>S-adenosyl-L-methionine</name>
        <dbReference type="ChEBI" id="CHEBI:59789"/>
    </ligand>
</feature>
<dbReference type="PANTHER" id="PTHR22808">
    <property type="entry name" value="NCL1 YEAST -RELATED NOL1/NOP2/FMU SUN DOMAIN-CONTAINING"/>
    <property type="match status" value="1"/>
</dbReference>
<dbReference type="InterPro" id="IPR029063">
    <property type="entry name" value="SAM-dependent_MTases_sf"/>
</dbReference>
<dbReference type="PANTHER" id="PTHR22808:SF1">
    <property type="entry name" value="RNA CYTOSINE-C(5)-METHYLTRANSFERASE NSUN2-RELATED"/>
    <property type="match status" value="1"/>
</dbReference>
<dbReference type="EMBL" id="JAPDRK010000007">
    <property type="protein sequence ID" value="KAJ9610683.1"/>
    <property type="molecule type" value="Genomic_DNA"/>
</dbReference>
<evidence type="ECO:0000256" key="10">
    <source>
        <dbReference type="PROSITE-ProRule" id="PRU01023"/>
    </source>
</evidence>
<keyword evidence="9" id="KW-0539">Nucleus</keyword>
<dbReference type="InterPro" id="IPR023270">
    <property type="entry name" value="RCMT_NCL1"/>
</dbReference>
<dbReference type="InterPro" id="IPR049560">
    <property type="entry name" value="MeTrfase_RsmB-F_NOP2_cat"/>
</dbReference>
<keyword evidence="3" id="KW-0820">tRNA-binding</keyword>
<evidence type="ECO:0000256" key="2">
    <source>
        <dbReference type="ARBA" id="ARBA00007494"/>
    </source>
</evidence>
<feature type="compositionally biased region" description="Low complexity" evidence="11">
    <location>
        <begin position="483"/>
        <end position="504"/>
    </location>
</feature>
<keyword evidence="6 10" id="KW-0949">S-adenosyl-L-methionine</keyword>
<dbReference type="GO" id="GO:0005737">
    <property type="term" value="C:cytoplasm"/>
    <property type="evidence" value="ECO:0007669"/>
    <property type="project" value="TreeGrafter"/>
</dbReference>
<feature type="compositionally biased region" description="Basic and acidic residues" evidence="11">
    <location>
        <begin position="792"/>
        <end position="802"/>
    </location>
</feature>
<evidence type="ECO:0000256" key="5">
    <source>
        <dbReference type="ARBA" id="ARBA00022679"/>
    </source>
</evidence>
<accession>A0AA38XC09</accession>
<feature type="compositionally biased region" description="Basic residues" evidence="11">
    <location>
        <begin position="1"/>
        <end position="11"/>
    </location>
</feature>
<dbReference type="Gene3D" id="3.40.50.150">
    <property type="entry name" value="Vaccinia Virus protein VP39"/>
    <property type="match status" value="1"/>
</dbReference>
<organism evidence="13 14">
    <name type="scientific">Cladophialophora chaetospira</name>
    <dbReference type="NCBI Taxonomy" id="386627"/>
    <lineage>
        <taxon>Eukaryota</taxon>
        <taxon>Fungi</taxon>
        <taxon>Dikarya</taxon>
        <taxon>Ascomycota</taxon>
        <taxon>Pezizomycotina</taxon>
        <taxon>Eurotiomycetes</taxon>
        <taxon>Chaetothyriomycetidae</taxon>
        <taxon>Chaetothyriales</taxon>
        <taxon>Herpotrichiellaceae</taxon>
        <taxon>Cladophialophora</taxon>
    </lineage>
</organism>
<dbReference type="EC" id="2.1.1.202" evidence="13"/>
<feature type="compositionally biased region" description="Basic and acidic residues" evidence="11">
    <location>
        <begin position="22"/>
        <end position="38"/>
    </location>
</feature>
<evidence type="ECO:0000313" key="13">
    <source>
        <dbReference type="EMBL" id="KAJ9610683.1"/>
    </source>
</evidence>
<dbReference type="Pfam" id="PF25376">
    <property type="entry name" value="Pre-PUA_NSUN2"/>
    <property type="match status" value="1"/>
</dbReference>
<evidence type="ECO:0000256" key="1">
    <source>
        <dbReference type="ARBA" id="ARBA00004123"/>
    </source>
</evidence>
<dbReference type="Pfam" id="PF25378">
    <property type="entry name" value="PUA_NSUN2"/>
    <property type="match status" value="1"/>
</dbReference>
<feature type="binding site" evidence="10">
    <location>
        <position position="292"/>
    </location>
    <ligand>
        <name>S-adenosyl-L-methionine</name>
        <dbReference type="ChEBI" id="CHEBI:59789"/>
    </ligand>
</feature>
<evidence type="ECO:0000256" key="4">
    <source>
        <dbReference type="ARBA" id="ARBA00022603"/>
    </source>
</evidence>
<evidence type="ECO:0000256" key="7">
    <source>
        <dbReference type="ARBA" id="ARBA00022694"/>
    </source>
</evidence>
<dbReference type="InterPro" id="IPR023267">
    <property type="entry name" value="RCMT"/>
</dbReference>
<evidence type="ECO:0000256" key="8">
    <source>
        <dbReference type="ARBA" id="ARBA00022884"/>
    </source>
</evidence>
<feature type="region of interest" description="Disordered" evidence="11">
    <location>
        <begin position="789"/>
        <end position="810"/>
    </location>
</feature>
<dbReference type="InterPro" id="IPR057286">
    <property type="entry name" value="PUA_NSUN2"/>
</dbReference>
<feature type="region of interest" description="Disordered" evidence="11">
    <location>
        <begin position="1"/>
        <end position="38"/>
    </location>
</feature>
<feature type="region of interest" description="Disordered" evidence="11">
    <location>
        <begin position="482"/>
        <end position="568"/>
    </location>
</feature>
<feature type="compositionally biased region" description="Acidic residues" evidence="11">
    <location>
        <begin position="863"/>
        <end position="875"/>
    </location>
</feature>
<dbReference type="PROSITE" id="PS01153">
    <property type="entry name" value="NOL1_NOP2_SUN"/>
    <property type="match status" value="1"/>
</dbReference>
<dbReference type="InterPro" id="IPR001678">
    <property type="entry name" value="MeTrfase_RsmB-F_NOP2_dom"/>
</dbReference>
<feature type="active site" description="Nucleophile" evidence="10">
    <location>
        <position position="345"/>
    </location>
</feature>
<dbReference type="GO" id="GO:0005634">
    <property type="term" value="C:nucleus"/>
    <property type="evidence" value="ECO:0007669"/>
    <property type="project" value="UniProtKB-SubCell"/>
</dbReference>
<evidence type="ECO:0000259" key="12">
    <source>
        <dbReference type="PROSITE" id="PS51686"/>
    </source>
</evidence>
<dbReference type="PRINTS" id="PR02011">
    <property type="entry name" value="RCMTNCL1"/>
</dbReference>
<evidence type="ECO:0000256" key="11">
    <source>
        <dbReference type="SAM" id="MobiDB-lite"/>
    </source>
</evidence>
<sequence>MGKRGGGRRGGSRGGRGGPQRPRGDNRDSRSNKLDIPRQNERFERYYNQLEILSEDEKGAFWEAMKRDLPNSFRFTGSREHALAVQQRLRDYYIPEITSITYEGQYVEAPRPVEWYPEQLAWFMTTPKNVIRRFKPFASFQKFLVAETDVGNITRQEVVSMIPPLVMDLKPGMTVLDLCAAPGSKSAQLLEMIHAGEEDRSRQVVSSSDQTIPEGDSFADDGRSTGLLIANDVDYKRAHMLVHQMKRLASPNIIVTNHDATIYPSIKISSTPTPEGKPVSNRYLKFDRILADVPCSGDGTVRKNMEIWKNWTPSNGLGLHATQVRILVRALQMLKVGGRVVYSTCSMNPVEDEAVLAEAITRCGGPQLVQVVETKNLLPGLRRSPGLKKWSIMDKAGRIWEDWSSVVKGRKEIHDDALGRLQEGMFPPQEEDLPLDRAMRVYPHMQDTGAFFIAILEKKSEIKAKPEEKPKMKVEDFGVEASAGDNGTANGNDNGNGNDAANGTFFIDSGTPPKRKRDDDDDITSPLKRVKSEENIDSSIARPAPSLPNPIVQQPTQRPPNPSKKNRTQAFEEPFKYLQSDISEIGQIRDFYNLSPRFPLTRFMVRNPDGMASKNIYYTSELAKEILQENEGKGLKFVHAGVKMFVKQDAPSPEVCPWRIQTDGLRLLEAWVGPERVIKLQKKETLRRLLIEMFPRFNGEEGKQLGEVGEQVKNLGMGCCVLIVEPTETDENKPDGGGDEGEGLKERMVFPLWKSIQSLNLMLPKEERKAMLLRLFNDDTPLVNMSQGWKDAQAKDKAKKDAANGSKQVTNADGAGANLIDKLEAVIDARLQRNSSSPEVEPLDDAGPVKEVDADELMAGVDSDVDEEDGGVALT</sequence>
<dbReference type="GO" id="GO:0016428">
    <property type="term" value="F:tRNA (cytidine-5-)-methyltransferase activity"/>
    <property type="evidence" value="ECO:0007669"/>
    <property type="project" value="InterPro"/>
</dbReference>
<dbReference type="GO" id="GO:0000049">
    <property type="term" value="F:tRNA binding"/>
    <property type="evidence" value="ECO:0007669"/>
    <property type="project" value="UniProtKB-KW"/>
</dbReference>
<evidence type="ECO:0000256" key="6">
    <source>
        <dbReference type="ARBA" id="ARBA00022691"/>
    </source>
</evidence>
<keyword evidence="5 10" id="KW-0808">Transferase</keyword>
<dbReference type="AlphaFoldDB" id="A0AA38XC09"/>
<protein>
    <submittedName>
        <fullName evidence="13">tRNA (Cytosine-5-)-methyltransferase ncl1</fullName>
        <ecNumber evidence="13">2.1.1.202</ecNumber>
    </submittedName>
</protein>
<comment type="subcellular location">
    <subcellularLocation>
        <location evidence="1">Nucleus</location>
    </subcellularLocation>
</comment>
<feature type="binding site" evidence="10">
    <location>
        <position position="259"/>
    </location>
    <ligand>
        <name>S-adenosyl-L-methionine</name>
        <dbReference type="ChEBI" id="CHEBI:59789"/>
    </ligand>
</feature>
<feature type="binding site" evidence="10">
    <location>
        <begin position="179"/>
        <end position="185"/>
    </location>
    <ligand>
        <name>S-adenosyl-L-methionine</name>
        <dbReference type="ChEBI" id="CHEBI:59789"/>
    </ligand>
</feature>
<dbReference type="SUPFAM" id="SSF53335">
    <property type="entry name" value="S-adenosyl-L-methionine-dependent methyltransferases"/>
    <property type="match status" value="1"/>
</dbReference>
<feature type="region of interest" description="Disordered" evidence="11">
    <location>
        <begin position="832"/>
        <end position="875"/>
    </location>
</feature>
<feature type="domain" description="SAM-dependent MTase RsmB/NOP-type" evidence="12">
    <location>
        <begin position="61"/>
        <end position="459"/>
    </location>
</feature>
<keyword evidence="8 10" id="KW-0694">RNA-binding</keyword>
<proteinExistence type="inferred from homology"/>
<keyword evidence="14" id="KW-1185">Reference proteome</keyword>
<gene>
    <name evidence="13" type="primary">NCL1</name>
    <name evidence="13" type="ORF">H2200_005460</name>
</gene>
<dbReference type="InterPro" id="IPR057285">
    <property type="entry name" value="Pre-PUA_NSUN2"/>
</dbReference>
<dbReference type="GO" id="GO:0030488">
    <property type="term" value="P:tRNA methylation"/>
    <property type="evidence" value="ECO:0007669"/>
    <property type="project" value="TreeGrafter"/>
</dbReference>
<comment type="caution">
    <text evidence="13">The sequence shown here is derived from an EMBL/GenBank/DDBJ whole genome shotgun (WGS) entry which is preliminary data.</text>
</comment>
<dbReference type="Pfam" id="PF01189">
    <property type="entry name" value="Methyltr_RsmB-F"/>
    <property type="match status" value="1"/>
</dbReference>
<keyword evidence="4 10" id="KW-0489">Methyltransferase</keyword>
<evidence type="ECO:0000313" key="14">
    <source>
        <dbReference type="Proteomes" id="UP001172673"/>
    </source>
</evidence>
<evidence type="ECO:0000256" key="3">
    <source>
        <dbReference type="ARBA" id="ARBA00022555"/>
    </source>
</evidence>
<comment type="similarity">
    <text evidence="2 10">Belongs to the class I-like SAM-binding methyltransferase superfamily. RsmB/NOP family.</text>
</comment>
<dbReference type="InterPro" id="IPR018314">
    <property type="entry name" value="RsmB/NOL1/NOP2-like_CS"/>
</dbReference>
<dbReference type="PROSITE" id="PS51686">
    <property type="entry name" value="SAM_MT_RSMB_NOP"/>
    <property type="match status" value="1"/>
</dbReference>
<evidence type="ECO:0000256" key="9">
    <source>
        <dbReference type="ARBA" id="ARBA00023242"/>
    </source>
</evidence>
<reference evidence="13" key="1">
    <citation type="submission" date="2022-10" db="EMBL/GenBank/DDBJ databases">
        <title>Culturing micro-colonial fungi from biological soil crusts in the Mojave desert and describing Neophaeococcomyces mojavensis, and introducing the new genera and species Taxawa tesnikishii.</title>
        <authorList>
            <person name="Kurbessoian T."/>
            <person name="Stajich J.E."/>
        </authorList>
    </citation>
    <scope>NUCLEOTIDE SEQUENCE</scope>
    <source>
        <strain evidence="13">TK_41</strain>
    </source>
</reference>
<name>A0AA38XC09_9EURO</name>
<dbReference type="Proteomes" id="UP001172673">
    <property type="component" value="Unassembled WGS sequence"/>
</dbReference>
<dbReference type="PRINTS" id="PR02008">
    <property type="entry name" value="RCMTFAMILY"/>
</dbReference>